<evidence type="ECO:0000256" key="4">
    <source>
        <dbReference type="ARBA" id="ARBA00022801"/>
    </source>
</evidence>
<dbReference type="EMBL" id="PFOB01000002">
    <property type="protein sequence ID" value="PIZ64096.1"/>
    <property type="molecule type" value="Genomic_DNA"/>
</dbReference>
<organism evidence="11 12">
    <name type="scientific">Candidatus Roizmanbacteria bacterium CG_4_10_14_0_2_um_filter_39_13</name>
    <dbReference type="NCBI Taxonomy" id="1974825"/>
    <lineage>
        <taxon>Bacteria</taxon>
        <taxon>Candidatus Roizmaniibacteriota</taxon>
    </lineage>
</organism>
<feature type="domain" description="Tetrahydrofolate dehydrogenase/cyclohydrolase catalytic" evidence="9">
    <location>
        <begin position="8"/>
        <end position="117"/>
    </location>
</feature>
<dbReference type="InterPro" id="IPR020630">
    <property type="entry name" value="THF_DH/CycHdrlase_cat_dom"/>
</dbReference>
<evidence type="ECO:0000256" key="6">
    <source>
        <dbReference type="ARBA" id="ARBA00023002"/>
    </source>
</evidence>
<protein>
    <submittedName>
        <fullName evidence="11">Uncharacterized protein</fullName>
    </submittedName>
</protein>
<evidence type="ECO:0000256" key="3">
    <source>
        <dbReference type="ARBA" id="ARBA00022755"/>
    </source>
</evidence>
<evidence type="ECO:0000256" key="2">
    <source>
        <dbReference type="ARBA" id="ARBA00022563"/>
    </source>
</evidence>
<reference evidence="12" key="1">
    <citation type="submission" date="2017-09" db="EMBL/GenBank/DDBJ databases">
        <title>Depth-based differentiation of microbial function through sediment-hosted aquifers and enrichment of novel symbionts in the deep terrestrial subsurface.</title>
        <authorList>
            <person name="Probst A.J."/>
            <person name="Ladd B."/>
            <person name="Jarett J.K."/>
            <person name="Geller-Mcgrath D.E."/>
            <person name="Sieber C.M.K."/>
            <person name="Emerson J.B."/>
            <person name="Anantharaman K."/>
            <person name="Thomas B.C."/>
            <person name="Malmstrom R."/>
            <person name="Stieglmeier M."/>
            <person name="Klingl A."/>
            <person name="Woyke T."/>
            <person name="Ryan C.M."/>
            <person name="Banfield J.F."/>
        </authorList>
    </citation>
    <scope>NUCLEOTIDE SEQUENCE [LARGE SCALE GENOMIC DNA]</scope>
</reference>
<dbReference type="GO" id="GO:0004477">
    <property type="term" value="F:methenyltetrahydrofolate cyclohydrolase activity"/>
    <property type="evidence" value="ECO:0007669"/>
    <property type="project" value="TreeGrafter"/>
</dbReference>
<dbReference type="GO" id="GO:0035999">
    <property type="term" value="P:tetrahydrofolate interconversion"/>
    <property type="evidence" value="ECO:0007669"/>
    <property type="project" value="TreeGrafter"/>
</dbReference>
<comment type="pathway">
    <text evidence="1">One-carbon metabolism; tetrahydrofolate interconversion.</text>
</comment>
<proteinExistence type="predicted"/>
<dbReference type="SUPFAM" id="SSF53223">
    <property type="entry name" value="Aminoacid dehydrogenase-like, N-terminal domain"/>
    <property type="match status" value="1"/>
</dbReference>
<comment type="caution">
    <text evidence="11">The sequence shown here is derived from an EMBL/GenBank/DDBJ whole genome shotgun (WGS) entry which is preliminary data.</text>
</comment>
<evidence type="ECO:0000313" key="11">
    <source>
        <dbReference type="EMBL" id="PIZ64096.1"/>
    </source>
</evidence>
<dbReference type="InterPro" id="IPR000672">
    <property type="entry name" value="THF_DH/CycHdrlase"/>
</dbReference>
<name>A0A2M7U1U6_9BACT</name>
<dbReference type="SUPFAM" id="SSF51735">
    <property type="entry name" value="NAD(P)-binding Rossmann-fold domains"/>
    <property type="match status" value="1"/>
</dbReference>
<keyword evidence="5" id="KW-0521">NADP</keyword>
<evidence type="ECO:0000256" key="7">
    <source>
        <dbReference type="ARBA" id="ARBA00023167"/>
    </source>
</evidence>
<evidence type="ECO:0000313" key="12">
    <source>
        <dbReference type="Proteomes" id="UP000228503"/>
    </source>
</evidence>
<evidence type="ECO:0000256" key="1">
    <source>
        <dbReference type="ARBA" id="ARBA00004777"/>
    </source>
</evidence>
<keyword evidence="6" id="KW-0560">Oxidoreductase</keyword>
<accession>A0A2M7U1U6</accession>
<dbReference type="Pfam" id="PF02882">
    <property type="entry name" value="THF_DHG_CYH_C"/>
    <property type="match status" value="1"/>
</dbReference>
<dbReference type="GO" id="GO:0004488">
    <property type="term" value="F:methylenetetrahydrofolate dehydrogenase (NADP+) activity"/>
    <property type="evidence" value="ECO:0007669"/>
    <property type="project" value="InterPro"/>
</dbReference>
<dbReference type="InterPro" id="IPR020631">
    <property type="entry name" value="THF_DH/CycHdrlase_NAD-bd_dom"/>
</dbReference>
<gene>
    <name evidence="11" type="ORF">COY16_00245</name>
</gene>
<keyword evidence="7" id="KW-0486">Methionine biosynthesis</keyword>
<dbReference type="PANTHER" id="PTHR48099:SF5">
    <property type="entry name" value="C-1-TETRAHYDROFOLATE SYNTHASE, CYTOPLASMIC"/>
    <property type="match status" value="1"/>
</dbReference>
<keyword evidence="3" id="KW-0658">Purine biosynthesis</keyword>
<dbReference type="Proteomes" id="UP000228503">
    <property type="component" value="Unassembled WGS sequence"/>
</dbReference>
<dbReference type="GO" id="GO:0009086">
    <property type="term" value="P:methionine biosynthetic process"/>
    <property type="evidence" value="ECO:0007669"/>
    <property type="project" value="UniProtKB-KW"/>
</dbReference>
<dbReference type="GO" id="GO:0006164">
    <property type="term" value="P:purine nucleotide biosynthetic process"/>
    <property type="evidence" value="ECO:0007669"/>
    <property type="project" value="UniProtKB-KW"/>
</dbReference>
<keyword evidence="8" id="KW-0511">Multifunctional enzyme</keyword>
<dbReference type="Gene3D" id="3.40.50.720">
    <property type="entry name" value="NAD(P)-binding Rossmann-like Domain"/>
    <property type="match status" value="1"/>
</dbReference>
<keyword evidence="7" id="KW-0028">Amino-acid biosynthesis</keyword>
<evidence type="ECO:0000256" key="8">
    <source>
        <dbReference type="ARBA" id="ARBA00023268"/>
    </source>
</evidence>
<dbReference type="Gene3D" id="3.40.50.10860">
    <property type="entry name" value="Leucine Dehydrogenase, chain A, domain 1"/>
    <property type="match status" value="1"/>
</dbReference>
<sequence>MIIPCVDIVSYLDEQLKLQVAQLKEKNISPKLVTILLGQAPEQLSFVSIKQRKAEMLGIDFEFLNLSNTPPFKEFLGQLLQIAQNPSTTGIIIQHPLPEHYDLEKMYTLIPSSKEIEGHLTNSYFQFPLSLSVLSGLKFIFSNEQTPENAVVDFQNDIPFFKNVLQNKNIVIAGKGPTGGKPIGKSFAEIGVPFTVVDSKTTNPDDIFRSADIIITATGRKVISSDNIKPGAILLNVGLRKEEGRLMGDLDEKSIDQKAAWYNITPRGFGPLDVSYLYKNLLQSARLNLSP</sequence>
<dbReference type="PANTHER" id="PTHR48099">
    <property type="entry name" value="C-1-TETRAHYDROFOLATE SYNTHASE, CYTOPLASMIC-RELATED"/>
    <property type="match status" value="1"/>
</dbReference>
<dbReference type="InterPro" id="IPR046346">
    <property type="entry name" value="Aminoacid_DH-like_N_sf"/>
</dbReference>
<evidence type="ECO:0000259" key="9">
    <source>
        <dbReference type="Pfam" id="PF00763"/>
    </source>
</evidence>
<evidence type="ECO:0000256" key="5">
    <source>
        <dbReference type="ARBA" id="ARBA00022857"/>
    </source>
</evidence>
<dbReference type="AlphaFoldDB" id="A0A2M7U1U6"/>
<dbReference type="Pfam" id="PF00763">
    <property type="entry name" value="THF_DHG_CYH"/>
    <property type="match status" value="1"/>
</dbReference>
<keyword evidence="2" id="KW-0554">One-carbon metabolism</keyword>
<dbReference type="InterPro" id="IPR036291">
    <property type="entry name" value="NAD(P)-bd_dom_sf"/>
</dbReference>
<keyword evidence="4" id="KW-0378">Hydrolase</keyword>
<evidence type="ECO:0000259" key="10">
    <source>
        <dbReference type="Pfam" id="PF02882"/>
    </source>
</evidence>
<feature type="domain" description="Tetrahydrofolate dehydrogenase/cyclohydrolase NAD(P)-binding" evidence="10">
    <location>
        <begin position="165"/>
        <end position="286"/>
    </location>
</feature>
<dbReference type="PRINTS" id="PR00085">
    <property type="entry name" value="THFDHDRGNASE"/>
</dbReference>
<dbReference type="GO" id="GO:0005829">
    <property type="term" value="C:cytosol"/>
    <property type="evidence" value="ECO:0007669"/>
    <property type="project" value="TreeGrafter"/>
</dbReference>